<evidence type="ECO:0000256" key="9">
    <source>
        <dbReference type="ARBA" id="ARBA00022723"/>
    </source>
</evidence>
<dbReference type="Gene3D" id="3.40.50.2020">
    <property type="match status" value="1"/>
</dbReference>
<evidence type="ECO:0000256" key="11">
    <source>
        <dbReference type="ARBA" id="ARBA00022741"/>
    </source>
</evidence>
<dbReference type="GO" id="GO:0005829">
    <property type="term" value="C:cytosol"/>
    <property type="evidence" value="ECO:0007669"/>
    <property type="project" value="TreeGrafter"/>
</dbReference>
<dbReference type="Pfam" id="PF00156">
    <property type="entry name" value="Pribosyltran"/>
    <property type="match status" value="1"/>
</dbReference>
<dbReference type="InterPro" id="IPR000836">
    <property type="entry name" value="PRTase_dom"/>
</dbReference>
<dbReference type="GO" id="GO:0004422">
    <property type="term" value="F:hypoxanthine phosphoribosyltransferase activity"/>
    <property type="evidence" value="ECO:0007669"/>
    <property type="project" value="InterPro"/>
</dbReference>
<evidence type="ECO:0000256" key="4">
    <source>
        <dbReference type="ARBA" id="ARBA00008391"/>
    </source>
</evidence>
<evidence type="ECO:0000313" key="17">
    <source>
        <dbReference type="EMBL" id="HJD53626.1"/>
    </source>
</evidence>
<comment type="caution">
    <text evidence="17">The sequence shown here is derived from an EMBL/GenBank/DDBJ whole genome shotgun (WGS) entry which is preliminary data.</text>
</comment>
<dbReference type="AlphaFoldDB" id="A0A9D2UJS6"/>
<dbReference type="Proteomes" id="UP000787625">
    <property type="component" value="Unassembled WGS sequence"/>
</dbReference>
<dbReference type="PANTHER" id="PTHR43340">
    <property type="entry name" value="HYPOXANTHINE-GUANINE PHOSPHORIBOSYLTRANSFERASE"/>
    <property type="match status" value="1"/>
</dbReference>
<comment type="similarity">
    <text evidence="4 15">Belongs to the purine/pyrimidine phosphoribosyltransferase family.</text>
</comment>
<evidence type="ECO:0000256" key="2">
    <source>
        <dbReference type="ARBA" id="ARBA00004496"/>
    </source>
</evidence>
<keyword evidence="9 15" id="KW-0479">Metal-binding</keyword>
<gene>
    <name evidence="17" type="primary">hpt</name>
    <name evidence="17" type="ORF">IAA93_07890</name>
</gene>
<dbReference type="GO" id="GO:0000287">
    <property type="term" value="F:magnesium ion binding"/>
    <property type="evidence" value="ECO:0007669"/>
    <property type="project" value="TreeGrafter"/>
</dbReference>
<dbReference type="InterPro" id="IPR029057">
    <property type="entry name" value="PRTase-like"/>
</dbReference>
<comment type="pathway">
    <text evidence="3 15">Purine metabolism; IMP biosynthesis via salvage pathway; IMP from hypoxanthine: step 1/1.</text>
</comment>
<keyword evidence="6 15" id="KW-0963">Cytoplasm</keyword>
<name>A0A9D2UJS6_9BACT</name>
<keyword evidence="11 15" id="KW-0547">Nucleotide-binding</keyword>
<dbReference type="GO" id="GO:0032263">
    <property type="term" value="P:GMP salvage"/>
    <property type="evidence" value="ECO:0007669"/>
    <property type="project" value="TreeGrafter"/>
</dbReference>
<evidence type="ECO:0000256" key="5">
    <source>
        <dbReference type="ARBA" id="ARBA00011895"/>
    </source>
</evidence>
<evidence type="ECO:0000256" key="8">
    <source>
        <dbReference type="ARBA" id="ARBA00022679"/>
    </source>
</evidence>
<evidence type="ECO:0000256" key="13">
    <source>
        <dbReference type="ARBA" id="ARBA00048811"/>
    </source>
</evidence>
<evidence type="ECO:0000256" key="1">
    <source>
        <dbReference type="ARBA" id="ARBA00001946"/>
    </source>
</evidence>
<keyword evidence="7 15" id="KW-0328">Glycosyltransferase</keyword>
<comment type="catalytic activity">
    <reaction evidence="14">
        <text>IMP + diphosphate = hypoxanthine + 5-phospho-alpha-D-ribose 1-diphosphate</text>
        <dbReference type="Rhea" id="RHEA:17973"/>
        <dbReference type="ChEBI" id="CHEBI:17368"/>
        <dbReference type="ChEBI" id="CHEBI:33019"/>
        <dbReference type="ChEBI" id="CHEBI:58017"/>
        <dbReference type="ChEBI" id="CHEBI:58053"/>
        <dbReference type="EC" id="2.4.2.8"/>
    </reaction>
    <physiologicalReaction direction="right-to-left" evidence="14">
        <dbReference type="Rhea" id="RHEA:17975"/>
    </physiologicalReaction>
</comment>
<accession>A0A9D2UJS6</accession>
<keyword evidence="12 15" id="KW-0460">Magnesium</keyword>
<protein>
    <recommendedName>
        <fullName evidence="5 15">Hypoxanthine phosphoribosyltransferase</fullName>
        <ecNumber evidence="5 15">2.4.2.8</ecNumber>
    </recommendedName>
</protein>
<dbReference type="GO" id="GO:0046100">
    <property type="term" value="P:hypoxanthine metabolic process"/>
    <property type="evidence" value="ECO:0007669"/>
    <property type="project" value="TreeGrafter"/>
</dbReference>
<organism evidence="17 18">
    <name type="scientific">Candidatus Avibacteroides avistercoris</name>
    <dbReference type="NCBI Taxonomy" id="2840690"/>
    <lineage>
        <taxon>Bacteria</taxon>
        <taxon>Pseudomonadati</taxon>
        <taxon>Bacteroidota</taxon>
        <taxon>Bacteroidia</taxon>
        <taxon>Bacteroidales</taxon>
        <taxon>Bacteroidaceae</taxon>
        <taxon>Bacteroidaceae incertae sedis</taxon>
        <taxon>Candidatus Avibacteroides</taxon>
    </lineage>
</organism>
<sequence>MASVKIKDKVFNLSIPEETIIGQVKRVAAEINRDLADSNPIFLCVLNGAFMFAGDLMKHVNIPSEISFVKLSSYSGTESTGRVKQLIGLSDTLRGRTVVIVEDIVDTGLTMLRLLDLIREHEPKEVRICSLLVKPDKLKVDLHIDYVAMEIPNEFIVGYGLDYDGQGRNLPAIYTVE</sequence>
<dbReference type="NCBIfam" id="TIGR01203">
    <property type="entry name" value="HGPRTase"/>
    <property type="match status" value="1"/>
</dbReference>
<dbReference type="EC" id="2.4.2.8" evidence="5 15"/>
<evidence type="ECO:0000259" key="16">
    <source>
        <dbReference type="Pfam" id="PF00156"/>
    </source>
</evidence>
<dbReference type="SUPFAM" id="SSF53271">
    <property type="entry name" value="PRTase-like"/>
    <property type="match status" value="1"/>
</dbReference>
<keyword evidence="8 15" id="KW-0808">Transferase</keyword>
<dbReference type="InterPro" id="IPR050408">
    <property type="entry name" value="HGPRT"/>
</dbReference>
<evidence type="ECO:0000256" key="14">
    <source>
        <dbReference type="ARBA" id="ARBA00049402"/>
    </source>
</evidence>
<evidence type="ECO:0000256" key="10">
    <source>
        <dbReference type="ARBA" id="ARBA00022726"/>
    </source>
</evidence>
<keyword evidence="10 15" id="KW-0660">Purine salvage</keyword>
<comment type="cofactor">
    <cofactor evidence="1 15">
        <name>Mg(2+)</name>
        <dbReference type="ChEBI" id="CHEBI:18420"/>
    </cofactor>
</comment>
<dbReference type="GO" id="GO:0006166">
    <property type="term" value="P:purine ribonucleoside salvage"/>
    <property type="evidence" value="ECO:0007669"/>
    <property type="project" value="UniProtKB-KW"/>
</dbReference>
<dbReference type="GO" id="GO:0032264">
    <property type="term" value="P:IMP salvage"/>
    <property type="evidence" value="ECO:0007669"/>
    <property type="project" value="TreeGrafter"/>
</dbReference>
<evidence type="ECO:0000256" key="15">
    <source>
        <dbReference type="RuleBase" id="RU364099"/>
    </source>
</evidence>
<evidence type="ECO:0000256" key="3">
    <source>
        <dbReference type="ARBA" id="ARBA00004669"/>
    </source>
</evidence>
<proteinExistence type="inferred from homology"/>
<evidence type="ECO:0000256" key="12">
    <source>
        <dbReference type="ARBA" id="ARBA00022842"/>
    </source>
</evidence>
<comment type="subcellular location">
    <subcellularLocation>
        <location evidence="2 15">Cytoplasm</location>
    </subcellularLocation>
</comment>
<evidence type="ECO:0000256" key="7">
    <source>
        <dbReference type="ARBA" id="ARBA00022676"/>
    </source>
</evidence>
<reference evidence="17" key="2">
    <citation type="submission" date="2021-04" db="EMBL/GenBank/DDBJ databases">
        <authorList>
            <person name="Gilroy R."/>
        </authorList>
    </citation>
    <scope>NUCLEOTIDE SEQUENCE</scope>
    <source>
        <strain evidence="17">MalCec1-1739</strain>
    </source>
</reference>
<dbReference type="InterPro" id="IPR005904">
    <property type="entry name" value="Hxn_phspho_trans"/>
</dbReference>
<comment type="catalytic activity">
    <reaction evidence="13">
        <text>GMP + diphosphate = guanine + 5-phospho-alpha-D-ribose 1-diphosphate</text>
        <dbReference type="Rhea" id="RHEA:25424"/>
        <dbReference type="ChEBI" id="CHEBI:16235"/>
        <dbReference type="ChEBI" id="CHEBI:33019"/>
        <dbReference type="ChEBI" id="CHEBI:58017"/>
        <dbReference type="ChEBI" id="CHEBI:58115"/>
        <dbReference type="EC" id="2.4.2.8"/>
    </reaction>
    <physiologicalReaction direction="right-to-left" evidence="13">
        <dbReference type="Rhea" id="RHEA:25426"/>
    </physiologicalReaction>
</comment>
<reference evidence="17" key="1">
    <citation type="journal article" date="2021" name="PeerJ">
        <title>Extensive microbial diversity within the chicken gut microbiome revealed by metagenomics and culture.</title>
        <authorList>
            <person name="Gilroy R."/>
            <person name="Ravi A."/>
            <person name="Getino M."/>
            <person name="Pursley I."/>
            <person name="Horton D.L."/>
            <person name="Alikhan N.F."/>
            <person name="Baker D."/>
            <person name="Gharbi K."/>
            <person name="Hall N."/>
            <person name="Watson M."/>
            <person name="Adriaenssens E.M."/>
            <person name="Foster-Nyarko E."/>
            <person name="Jarju S."/>
            <person name="Secka A."/>
            <person name="Antonio M."/>
            <person name="Oren A."/>
            <person name="Chaudhuri R.R."/>
            <person name="La Ragione R."/>
            <person name="Hildebrand F."/>
            <person name="Pallen M.J."/>
        </authorList>
    </citation>
    <scope>NUCLEOTIDE SEQUENCE</scope>
    <source>
        <strain evidence="17">MalCec1-1739</strain>
    </source>
</reference>
<dbReference type="GO" id="GO:0000166">
    <property type="term" value="F:nucleotide binding"/>
    <property type="evidence" value="ECO:0007669"/>
    <property type="project" value="UniProtKB-KW"/>
</dbReference>
<feature type="domain" description="Phosphoribosyltransferase" evidence="16">
    <location>
        <begin position="21"/>
        <end position="163"/>
    </location>
</feature>
<dbReference type="EMBL" id="DWUP01000186">
    <property type="protein sequence ID" value="HJD53626.1"/>
    <property type="molecule type" value="Genomic_DNA"/>
</dbReference>
<evidence type="ECO:0000256" key="6">
    <source>
        <dbReference type="ARBA" id="ARBA00022490"/>
    </source>
</evidence>
<evidence type="ECO:0000313" key="18">
    <source>
        <dbReference type="Proteomes" id="UP000787625"/>
    </source>
</evidence>
<dbReference type="PANTHER" id="PTHR43340:SF1">
    <property type="entry name" value="HYPOXANTHINE PHOSPHORIBOSYLTRANSFERASE"/>
    <property type="match status" value="1"/>
</dbReference>
<dbReference type="GO" id="GO:0006178">
    <property type="term" value="P:guanine salvage"/>
    <property type="evidence" value="ECO:0007669"/>
    <property type="project" value="TreeGrafter"/>
</dbReference>
<dbReference type="CDD" id="cd06223">
    <property type="entry name" value="PRTases_typeI"/>
    <property type="match status" value="1"/>
</dbReference>